<organism evidence="2 3">
    <name type="scientific">Bombardia bombarda</name>
    <dbReference type="NCBI Taxonomy" id="252184"/>
    <lineage>
        <taxon>Eukaryota</taxon>
        <taxon>Fungi</taxon>
        <taxon>Dikarya</taxon>
        <taxon>Ascomycota</taxon>
        <taxon>Pezizomycotina</taxon>
        <taxon>Sordariomycetes</taxon>
        <taxon>Sordariomycetidae</taxon>
        <taxon>Sordariales</taxon>
        <taxon>Lasiosphaeriaceae</taxon>
        <taxon>Bombardia</taxon>
    </lineage>
</organism>
<name>A0AA39T0T3_9PEZI</name>
<dbReference type="Gene3D" id="1.25.40.10">
    <property type="entry name" value="Tetratricopeptide repeat domain"/>
    <property type="match status" value="1"/>
</dbReference>
<proteinExistence type="predicted"/>
<dbReference type="GO" id="GO:0043531">
    <property type="term" value="F:ADP binding"/>
    <property type="evidence" value="ECO:0007669"/>
    <property type="project" value="InterPro"/>
</dbReference>
<dbReference type="PANTHER" id="PTHR35205:SF1">
    <property type="entry name" value="ZU5 DOMAIN-CONTAINING PROTEIN"/>
    <property type="match status" value="1"/>
</dbReference>
<reference evidence="2" key="1">
    <citation type="submission" date="2023-06" db="EMBL/GenBank/DDBJ databases">
        <title>Genome-scale phylogeny and comparative genomics of the fungal order Sordariales.</title>
        <authorList>
            <consortium name="Lawrence Berkeley National Laboratory"/>
            <person name="Hensen N."/>
            <person name="Bonometti L."/>
            <person name="Westerberg I."/>
            <person name="Brannstrom I.O."/>
            <person name="Guillou S."/>
            <person name="Cros-Aarteil S."/>
            <person name="Calhoun S."/>
            <person name="Haridas S."/>
            <person name="Kuo A."/>
            <person name="Mondo S."/>
            <person name="Pangilinan J."/>
            <person name="Riley R."/>
            <person name="LaButti K."/>
            <person name="Andreopoulos B."/>
            <person name="Lipzen A."/>
            <person name="Chen C."/>
            <person name="Yanf M."/>
            <person name="Daum C."/>
            <person name="Ng V."/>
            <person name="Clum A."/>
            <person name="Steindorff A."/>
            <person name="Ohm R."/>
            <person name="Martin F."/>
            <person name="Silar P."/>
            <person name="Natvig D."/>
            <person name="Lalanne C."/>
            <person name="Gautier V."/>
            <person name="Ament-velasquez S.L."/>
            <person name="Kruys A."/>
            <person name="Hutchinson M.I."/>
            <person name="Powell A.J."/>
            <person name="Barry K."/>
            <person name="Miller A.N."/>
            <person name="Grigoriev I.V."/>
            <person name="Debuchy R."/>
            <person name="Gladieux P."/>
            <person name="Thoren M.H."/>
            <person name="Johannesson H."/>
        </authorList>
    </citation>
    <scope>NUCLEOTIDE SEQUENCE</scope>
    <source>
        <strain evidence="2">SMH3391-2</strain>
    </source>
</reference>
<sequence length="877" mass="99709">MGKELGSIFEEGIDILTSVLPPPIALIQPALRHLHVFVQFFETKIGIDLDASFLWGIIACLLQISADDQTMLEDVPRMVKALAHKAEVKNGYCGKPESIVNDMVKEACFDMQIQLLEFFTSSVNYVHNSGGKSEAPLKLIIRRFNMANQELGEAVTRVEKLAAVLSSPRSQLHPRSGSGRCLITPPNRMTRFFDRVNVFKDLDRILGLDVRGTPFRSVAVYGVGGVGKSSIVSTYMEARYKENVYDVCLWVKGEKPASLRQSFTDIAIRLKLPDAQAQNHDDNLALVQDWFQETESTWLVVYDNVESADILMPYWPISSKGRAIITTRNDSLAFEPASEGLEVKSWDDLTGSEFLLWLLKNNIGRDVATEHESALTLSQRLSGHALVISQMAGLIHKLKYSIQDFKTFYLKNPRVHHERDEFRAIWEISFNSLSDDERCLLGITSFLMPDNIPQEVFANDIERDLSGDLAFFADDFRDKNSRTLSLHRLFQTQFKYFLTPEQRLNAFNNTVSLVLDLFPDEDAKAGQLYDSWEACNRYLQHAINLRDCFLEEQKLSSQFQGSWKFCALLNRSQRFFIEINQPQECENTCNTNMLALSQLEAGPQKEDYKATITSHQAQIAESLGDADISVRLGEECYQIRLAEHPQKTRLLCFTASNLGYQCSSAGNQTVALEWFKKAREWWGGDPGYPSNIIMNEARCHVLLGDFKTGGGMLGYFAAQIKNADFSNWAMIAYGYFAIGVLHERQNDFESAEQYYLEAQNAWLDSEQTRLHPFNGACMYRTGAVCLKQAKIEAAIKHLRDSMQITGFHQNLQDRPVEHARNLFKLSEAQSQDDKVDSIDKANALREEAEVYLRKKDPDVVDCSTDEAYDRFVCIFWR</sequence>
<dbReference type="InterPro" id="IPR027417">
    <property type="entry name" value="P-loop_NTPase"/>
</dbReference>
<dbReference type="Pfam" id="PF00931">
    <property type="entry name" value="NB-ARC"/>
    <property type="match status" value="1"/>
</dbReference>
<dbReference type="SUPFAM" id="SSF52540">
    <property type="entry name" value="P-loop containing nucleoside triphosphate hydrolases"/>
    <property type="match status" value="1"/>
</dbReference>
<dbReference type="InterPro" id="IPR011990">
    <property type="entry name" value="TPR-like_helical_dom_sf"/>
</dbReference>
<keyword evidence="3" id="KW-1185">Reference proteome</keyword>
<dbReference type="Proteomes" id="UP001174934">
    <property type="component" value="Unassembled WGS sequence"/>
</dbReference>
<dbReference type="PANTHER" id="PTHR35205">
    <property type="entry name" value="NB-ARC AND TPR DOMAIN PROTEIN"/>
    <property type="match status" value="1"/>
</dbReference>
<protein>
    <recommendedName>
        <fullName evidence="1">NB-ARC domain-containing protein</fullName>
    </recommendedName>
</protein>
<feature type="domain" description="NB-ARC" evidence="1">
    <location>
        <begin position="213"/>
        <end position="338"/>
    </location>
</feature>
<dbReference type="AlphaFoldDB" id="A0AA39T0T3"/>
<dbReference type="InterPro" id="IPR002182">
    <property type="entry name" value="NB-ARC"/>
</dbReference>
<accession>A0AA39T0T3</accession>
<evidence type="ECO:0000313" key="2">
    <source>
        <dbReference type="EMBL" id="KAK0609961.1"/>
    </source>
</evidence>
<dbReference type="Gene3D" id="3.40.50.300">
    <property type="entry name" value="P-loop containing nucleotide triphosphate hydrolases"/>
    <property type="match status" value="1"/>
</dbReference>
<comment type="caution">
    <text evidence="2">The sequence shown here is derived from an EMBL/GenBank/DDBJ whole genome shotgun (WGS) entry which is preliminary data.</text>
</comment>
<gene>
    <name evidence="2" type="ORF">B0T17DRAFT_593821</name>
</gene>
<dbReference type="EMBL" id="JAULSR010000011">
    <property type="protein sequence ID" value="KAK0609961.1"/>
    <property type="molecule type" value="Genomic_DNA"/>
</dbReference>
<evidence type="ECO:0000313" key="3">
    <source>
        <dbReference type="Proteomes" id="UP001174934"/>
    </source>
</evidence>
<dbReference type="SUPFAM" id="SSF48452">
    <property type="entry name" value="TPR-like"/>
    <property type="match status" value="1"/>
</dbReference>
<evidence type="ECO:0000259" key="1">
    <source>
        <dbReference type="Pfam" id="PF00931"/>
    </source>
</evidence>